<dbReference type="InterPro" id="IPR029058">
    <property type="entry name" value="AB_hydrolase_fold"/>
</dbReference>
<comment type="similarity">
    <text evidence="3">Belongs to the AB hydrolase superfamily. AB hydrolase 2 family.</text>
</comment>
<dbReference type="InterPro" id="IPR003140">
    <property type="entry name" value="PLipase/COase/thioEstase"/>
</dbReference>
<evidence type="ECO:0000256" key="10">
    <source>
        <dbReference type="ARBA" id="ARBA00023098"/>
    </source>
</evidence>
<dbReference type="EMBL" id="JAEPRD010000021">
    <property type="protein sequence ID" value="KAG2208075.1"/>
    <property type="molecule type" value="Genomic_DNA"/>
</dbReference>
<protein>
    <recommendedName>
        <fullName evidence="5">Acyl-protein thioesterase 1</fullName>
        <ecNumber evidence="4">3.1.2.22</ecNumber>
    </recommendedName>
    <alternativeName>
        <fullName evidence="13">Palmitoyl-protein hydrolase</fullName>
    </alternativeName>
</protein>
<comment type="function">
    <text evidence="12">Hydrolyzes fatty acids from S-acylated cysteine residues in proteins with a strong preference for palmitoylated G-alpha proteins over other acyl substrates. Mediates the deacylation of G-alpha proteins such as GPA1 in vivo, but has weak or no activity toward palmitoylated Ras proteins. Has weak lysophospholipase activity in vitro; however such activity may not exist in vivo.</text>
</comment>
<dbReference type="GO" id="GO:0006631">
    <property type="term" value="P:fatty acid metabolic process"/>
    <property type="evidence" value="ECO:0007669"/>
    <property type="project" value="UniProtKB-KW"/>
</dbReference>
<dbReference type="Proteomes" id="UP000603453">
    <property type="component" value="Unassembled WGS sequence"/>
</dbReference>
<dbReference type="PANTHER" id="PTHR10655">
    <property type="entry name" value="LYSOPHOSPHOLIPASE-RELATED"/>
    <property type="match status" value="1"/>
</dbReference>
<evidence type="ECO:0000256" key="14">
    <source>
        <dbReference type="ARBA" id="ARBA00047337"/>
    </source>
</evidence>
<evidence type="ECO:0000256" key="6">
    <source>
        <dbReference type="ARBA" id="ARBA00022487"/>
    </source>
</evidence>
<dbReference type="GO" id="GO:0005737">
    <property type="term" value="C:cytoplasm"/>
    <property type="evidence" value="ECO:0007669"/>
    <property type="project" value="UniProtKB-SubCell"/>
</dbReference>
<dbReference type="OrthoDB" id="2418081at2759"/>
<dbReference type="SUPFAM" id="SSF53474">
    <property type="entry name" value="alpha/beta-Hydrolases"/>
    <property type="match status" value="1"/>
</dbReference>
<evidence type="ECO:0000256" key="11">
    <source>
        <dbReference type="ARBA" id="ARBA00023242"/>
    </source>
</evidence>
<keyword evidence="10" id="KW-0443">Lipid metabolism</keyword>
<gene>
    <name evidence="16" type="ORF">INT47_010437</name>
</gene>
<dbReference type="GO" id="GO:0005634">
    <property type="term" value="C:nucleus"/>
    <property type="evidence" value="ECO:0007669"/>
    <property type="project" value="UniProtKB-SubCell"/>
</dbReference>
<evidence type="ECO:0000256" key="1">
    <source>
        <dbReference type="ARBA" id="ARBA00004123"/>
    </source>
</evidence>
<evidence type="ECO:0000256" key="2">
    <source>
        <dbReference type="ARBA" id="ARBA00004496"/>
    </source>
</evidence>
<dbReference type="EC" id="3.1.2.22" evidence="4"/>
<evidence type="ECO:0000256" key="7">
    <source>
        <dbReference type="ARBA" id="ARBA00022490"/>
    </source>
</evidence>
<feature type="domain" description="Phospholipase/carboxylesterase/thioesterase" evidence="15">
    <location>
        <begin position="5"/>
        <end position="221"/>
    </location>
</feature>
<proteinExistence type="inferred from homology"/>
<keyword evidence="7" id="KW-0963">Cytoplasm</keyword>
<organism evidence="16 17">
    <name type="scientific">Mucor saturninus</name>
    <dbReference type="NCBI Taxonomy" id="64648"/>
    <lineage>
        <taxon>Eukaryota</taxon>
        <taxon>Fungi</taxon>
        <taxon>Fungi incertae sedis</taxon>
        <taxon>Mucoromycota</taxon>
        <taxon>Mucoromycotina</taxon>
        <taxon>Mucoromycetes</taxon>
        <taxon>Mucorales</taxon>
        <taxon>Mucorineae</taxon>
        <taxon>Mucoraceae</taxon>
        <taxon>Mucor</taxon>
    </lineage>
</organism>
<reference evidence="16" key="1">
    <citation type="submission" date="2020-12" db="EMBL/GenBank/DDBJ databases">
        <title>Metabolic potential, ecology and presence of endohyphal bacteria is reflected in genomic diversity of Mucoromycotina.</title>
        <authorList>
            <person name="Muszewska A."/>
            <person name="Okrasinska A."/>
            <person name="Steczkiewicz K."/>
            <person name="Drgas O."/>
            <person name="Orlowska M."/>
            <person name="Perlinska-Lenart U."/>
            <person name="Aleksandrzak-Piekarczyk T."/>
            <person name="Szatraj K."/>
            <person name="Zielenkiewicz U."/>
            <person name="Pilsyk S."/>
            <person name="Malc E."/>
            <person name="Mieczkowski P."/>
            <person name="Kruszewska J.S."/>
            <person name="Biernat P."/>
            <person name="Pawlowska J."/>
        </authorList>
    </citation>
    <scope>NUCLEOTIDE SEQUENCE</scope>
    <source>
        <strain evidence="16">WA0000017839</strain>
    </source>
</reference>
<evidence type="ECO:0000259" key="15">
    <source>
        <dbReference type="Pfam" id="PF02230"/>
    </source>
</evidence>
<sequence length="224" mass="24104">MSLTAVVVAAKTKHTATVLWFHGLGDTGSGWSFLAEELSTLFPYVKWILPNAPVRPITLNGGYPMPAWFDLSGLDKFSLKNEDEAGMLSSISLANKIISKEVDNGIPANRIIVGGFSQGCVLSLLTGLTSEYKLAGIVGCSGWLGLSSKFPAMGSDANRKTPILMCHGDEDPVVKPIYGQESAEKLQSMGYNVTRKTYPGLVHSANDKEIIDIAEFLKTTIPPI</sequence>
<evidence type="ECO:0000313" key="17">
    <source>
        <dbReference type="Proteomes" id="UP000603453"/>
    </source>
</evidence>
<evidence type="ECO:0000256" key="9">
    <source>
        <dbReference type="ARBA" id="ARBA00022832"/>
    </source>
</evidence>
<evidence type="ECO:0000313" key="16">
    <source>
        <dbReference type="EMBL" id="KAG2208075.1"/>
    </source>
</evidence>
<dbReference type="PANTHER" id="PTHR10655:SF17">
    <property type="entry name" value="LYSOPHOSPHOLIPASE-LIKE PROTEIN 1"/>
    <property type="match status" value="1"/>
</dbReference>
<keyword evidence="9" id="KW-0276">Fatty acid metabolism</keyword>
<dbReference type="FunFam" id="3.40.50.1820:FF:000276">
    <property type="entry name" value="Acyl-protein thioesterase 1"/>
    <property type="match status" value="1"/>
</dbReference>
<evidence type="ECO:0000256" key="12">
    <source>
        <dbReference type="ARBA" id="ARBA00029392"/>
    </source>
</evidence>
<keyword evidence="8" id="KW-0378">Hydrolase</keyword>
<dbReference type="Pfam" id="PF02230">
    <property type="entry name" value="Abhydrolase_2"/>
    <property type="match status" value="1"/>
</dbReference>
<keyword evidence="17" id="KW-1185">Reference proteome</keyword>
<dbReference type="InterPro" id="IPR050565">
    <property type="entry name" value="LYPA1-2/EST-like"/>
</dbReference>
<dbReference type="GO" id="GO:0008474">
    <property type="term" value="F:palmitoyl-(protein) hydrolase activity"/>
    <property type="evidence" value="ECO:0007669"/>
    <property type="project" value="UniProtKB-EC"/>
</dbReference>
<comment type="catalytic activity">
    <reaction evidence="14">
        <text>S-hexadecanoyl-L-cysteinyl-[protein] + H2O = L-cysteinyl-[protein] + hexadecanoate + H(+)</text>
        <dbReference type="Rhea" id="RHEA:19233"/>
        <dbReference type="Rhea" id="RHEA-COMP:10131"/>
        <dbReference type="Rhea" id="RHEA-COMP:11032"/>
        <dbReference type="ChEBI" id="CHEBI:7896"/>
        <dbReference type="ChEBI" id="CHEBI:15377"/>
        <dbReference type="ChEBI" id="CHEBI:15378"/>
        <dbReference type="ChEBI" id="CHEBI:29950"/>
        <dbReference type="ChEBI" id="CHEBI:74151"/>
        <dbReference type="EC" id="3.1.2.22"/>
    </reaction>
</comment>
<dbReference type="AlphaFoldDB" id="A0A8H7RCQ8"/>
<evidence type="ECO:0000256" key="4">
    <source>
        <dbReference type="ARBA" id="ARBA00012423"/>
    </source>
</evidence>
<dbReference type="GO" id="GO:0052689">
    <property type="term" value="F:carboxylic ester hydrolase activity"/>
    <property type="evidence" value="ECO:0007669"/>
    <property type="project" value="UniProtKB-KW"/>
</dbReference>
<evidence type="ECO:0000256" key="3">
    <source>
        <dbReference type="ARBA" id="ARBA00006499"/>
    </source>
</evidence>
<evidence type="ECO:0000256" key="5">
    <source>
        <dbReference type="ARBA" id="ARBA00014923"/>
    </source>
</evidence>
<keyword evidence="11" id="KW-0539">Nucleus</keyword>
<name>A0A8H7RCQ8_9FUNG</name>
<comment type="caution">
    <text evidence="16">The sequence shown here is derived from an EMBL/GenBank/DDBJ whole genome shotgun (WGS) entry which is preliminary data.</text>
</comment>
<dbReference type="Gene3D" id="3.40.50.1820">
    <property type="entry name" value="alpha/beta hydrolase"/>
    <property type="match status" value="1"/>
</dbReference>
<keyword evidence="6" id="KW-0719">Serine esterase</keyword>
<evidence type="ECO:0000256" key="13">
    <source>
        <dbReference type="ARBA" id="ARBA00031195"/>
    </source>
</evidence>
<comment type="subcellular location">
    <subcellularLocation>
        <location evidence="2">Cytoplasm</location>
    </subcellularLocation>
    <subcellularLocation>
        <location evidence="1">Nucleus</location>
    </subcellularLocation>
</comment>
<evidence type="ECO:0000256" key="8">
    <source>
        <dbReference type="ARBA" id="ARBA00022801"/>
    </source>
</evidence>
<accession>A0A8H7RCQ8</accession>